<dbReference type="Proteomes" id="UP001652660">
    <property type="component" value="Chromosome 3c"/>
</dbReference>
<dbReference type="Pfam" id="PF07714">
    <property type="entry name" value="PK_Tyr_Ser-Thr"/>
    <property type="match status" value="1"/>
</dbReference>
<dbReference type="PANTHER" id="PTHR48056:SF81">
    <property type="entry name" value="RECEPTOR PROTEIN-TYROSINE KINASE CEPR1"/>
    <property type="match status" value="1"/>
</dbReference>
<dbReference type="InterPro" id="IPR000719">
    <property type="entry name" value="Prot_kinase_dom"/>
</dbReference>
<organism evidence="15 16">
    <name type="scientific">Coffea arabica</name>
    <name type="common">Arabian coffee</name>
    <dbReference type="NCBI Taxonomy" id="13443"/>
    <lineage>
        <taxon>Eukaryota</taxon>
        <taxon>Viridiplantae</taxon>
        <taxon>Streptophyta</taxon>
        <taxon>Embryophyta</taxon>
        <taxon>Tracheophyta</taxon>
        <taxon>Spermatophyta</taxon>
        <taxon>Magnoliopsida</taxon>
        <taxon>eudicotyledons</taxon>
        <taxon>Gunneridae</taxon>
        <taxon>Pentapetalae</taxon>
        <taxon>asterids</taxon>
        <taxon>lamiids</taxon>
        <taxon>Gentianales</taxon>
        <taxon>Rubiaceae</taxon>
        <taxon>Ixoroideae</taxon>
        <taxon>Gardenieae complex</taxon>
        <taxon>Bertiereae - Coffeeae clade</taxon>
        <taxon>Coffeeae</taxon>
        <taxon>Coffea</taxon>
    </lineage>
</organism>
<dbReference type="InterPro" id="IPR050647">
    <property type="entry name" value="Plant_LRR-RLKs"/>
</dbReference>
<dbReference type="PROSITE" id="PS50011">
    <property type="entry name" value="PROTEIN_KINASE_DOM"/>
    <property type="match status" value="1"/>
</dbReference>
<evidence type="ECO:0000256" key="8">
    <source>
        <dbReference type="ARBA" id="ARBA00022840"/>
    </source>
</evidence>
<keyword evidence="11" id="KW-0325">Glycoprotein</keyword>
<dbReference type="InterPro" id="IPR001245">
    <property type="entry name" value="Ser-Thr/Tyr_kinase_cat_dom"/>
</dbReference>
<keyword evidence="15" id="KW-1185">Reference proteome</keyword>
<proteinExistence type="inferred from homology"/>
<accession>A0A6P6WQJ1</accession>
<dbReference type="Pfam" id="PF00560">
    <property type="entry name" value="LRR_1"/>
    <property type="match status" value="2"/>
</dbReference>
<evidence type="ECO:0000256" key="5">
    <source>
        <dbReference type="ARBA" id="ARBA00022729"/>
    </source>
</evidence>
<dbReference type="SUPFAM" id="SSF52058">
    <property type="entry name" value="L domain-like"/>
    <property type="match status" value="1"/>
</dbReference>
<evidence type="ECO:0000256" key="10">
    <source>
        <dbReference type="ARBA" id="ARBA00023136"/>
    </source>
</evidence>
<dbReference type="InterPro" id="IPR032675">
    <property type="entry name" value="LRR_dom_sf"/>
</dbReference>
<dbReference type="RefSeq" id="XP_027117679.1">
    <property type="nucleotide sequence ID" value="XM_027261878.2"/>
</dbReference>
<reference evidence="16" key="2">
    <citation type="submission" date="2025-08" db="UniProtKB">
        <authorList>
            <consortium name="RefSeq"/>
        </authorList>
    </citation>
    <scope>IDENTIFICATION</scope>
    <source>
        <tissue evidence="16">Leaves</tissue>
    </source>
</reference>
<gene>
    <name evidence="16" type="primary">LOC113735003</name>
</gene>
<dbReference type="SUPFAM" id="SSF56112">
    <property type="entry name" value="Protein kinase-like (PK-like)"/>
    <property type="match status" value="1"/>
</dbReference>
<keyword evidence="6" id="KW-0677">Repeat</keyword>
<sequence>MATAINSRLVALVFLLGIFTLGSGNPRDVDCLRSIKESLDDPFHRLSSWNYDNSTEGFICSFVGVECWHPYENKVQTINLRGMGLKGEFPRGLANCSALTAIDLSTNSLYGTIPSDLSRIVRFATSLNLSFNNFSGEIPVTLANCSFLNALQLSNNQLTGQIPPEIGLLDRLKIFNVANNLLSGPVPNFISATIPSESYANNSGLCGGPLEPCKSNSETKKQDKILFTSGFVVGWVLSTILALVLNLFIVPILSARKLKSKNEKKQKTTASEGPRLLTSNGRIQDSKIMALEKHVTRMSFEELSKATDDFHCMNTIGKGKLGTMYKAILQNGWFLAVKKLHNSYDSDQEFMSEIMTVGRMRHCNFVPLIGFCYEINSRLLVYKYMSNGNLHDLLFSAQNGKVKCIEWPIRVKIAVGIARGLAWLHQVGVVHSSICSRWILLDHTCEPKISNFGSAKLLKSNFSSSSWRTVVDNEVWESGSFKKDVYEFGVVLLELISEKEFSQMNGCLKSFEGLDMVEWTFQNSKPYDSDEIMQAYKDEILEFVRIAVDCIQSDPARRPSMLEVYKTLSKITGRSVLAND</sequence>
<feature type="chain" id="PRO_5027595367" evidence="13">
    <location>
        <begin position="25"/>
        <end position="580"/>
    </location>
</feature>
<dbReference type="Gene3D" id="3.80.10.10">
    <property type="entry name" value="Ribonuclease Inhibitor"/>
    <property type="match status" value="1"/>
</dbReference>
<dbReference type="AlphaFoldDB" id="A0A6P6WQJ1"/>
<dbReference type="Pfam" id="PF08263">
    <property type="entry name" value="LRRNT_2"/>
    <property type="match status" value="1"/>
</dbReference>
<dbReference type="GO" id="GO:0004672">
    <property type="term" value="F:protein kinase activity"/>
    <property type="evidence" value="ECO:0007669"/>
    <property type="project" value="InterPro"/>
</dbReference>
<evidence type="ECO:0000256" key="6">
    <source>
        <dbReference type="ARBA" id="ARBA00022737"/>
    </source>
</evidence>
<evidence type="ECO:0000256" key="2">
    <source>
        <dbReference type="ARBA" id="ARBA00009592"/>
    </source>
</evidence>
<protein>
    <submittedName>
        <fullName evidence="16">Probably inactive leucine-rich repeat receptor-like protein kinase At5g48380</fullName>
    </submittedName>
</protein>
<evidence type="ECO:0000256" key="3">
    <source>
        <dbReference type="ARBA" id="ARBA00022614"/>
    </source>
</evidence>
<dbReference type="GO" id="GO:0005524">
    <property type="term" value="F:ATP binding"/>
    <property type="evidence" value="ECO:0007669"/>
    <property type="project" value="UniProtKB-KW"/>
</dbReference>
<evidence type="ECO:0000259" key="14">
    <source>
        <dbReference type="PROSITE" id="PS50011"/>
    </source>
</evidence>
<comment type="similarity">
    <text evidence="2">Belongs to the RLP family.</text>
</comment>
<evidence type="ECO:0000256" key="9">
    <source>
        <dbReference type="ARBA" id="ARBA00022989"/>
    </source>
</evidence>
<keyword evidence="3" id="KW-0433">Leucine-rich repeat</keyword>
<evidence type="ECO:0000256" key="11">
    <source>
        <dbReference type="ARBA" id="ARBA00023180"/>
    </source>
</evidence>
<name>A0A6P6WQJ1_COFAR</name>
<evidence type="ECO:0000313" key="15">
    <source>
        <dbReference type="Proteomes" id="UP001652660"/>
    </source>
</evidence>
<dbReference type="InterPro" id="IPR011009">
    <property type="entry name" value="Kinase-like_dom_sf"/>
</dbReference>
<dbReference type="Gene3D" id="1.10.510.10">
    <property type="entry name" value="Transferase(Phosphotransferase) domain 1"/>
    <property type="match status" value="1"/>
</dbReference>
<dbReference type="Gene3D" id="3.30.200.20">
    <property type="entry name" value="Phosphorylase Kinase, domain 1"/>
    <property type="match status" value="1"/>
</dbReference>
<evidence type="ECO:0000256" key="13">
    <source>
        <dbReference type="SAM" id="SignalP"/>
    </source>
</evidence>
<keyword evidence="10 12" id="KW-0472">Membrane</keyword>
<keyword evidence="5 13" id="KW-0732">Signal</keyword>
<feature type="transmembrane region" description="Helical" evidence="12">
    <location>
        <begin position="225"/>
        <end position="255"/>
    </location>
</feature>
<dbReference type="InterPro" id="IPR001611">
    <property type="entry name" value="Leu-rich_rpt"/>
</dbReference>
<evidence type="ECO:0000313" key="16">
    <source>
        <dbReference type="RefSeq" id="XP_027117679.1"/>
    </source>
</evidence>
<evidence type="ECO:0000256" key="1">
    <source>
        <dbReference type="ARBA" id="ARBA00004479"/>
    </source>
</evidence>
<comment type="subcellular location">
    <subcellularLocation>
        <location evidence="1">Membrane</location>
        <topology evidence="1">Single-pass type I membrane protein</topology>
    </subcellularLocation>
</comment>
<keyword evidence="8" id="KW-0067">ATP-binding</keyword>
<reference evidence="15" key="1">
    <citation type="journal article" date="2025" name="Foods">
        <title>Unveiling the Microbial Signatures of Arabica Coffee Cherries: Insights into Ripeness Specific Diversity, Functional Traits, and Implications for Quality and Safety.</title>
        <authorList>
            <consortium name="RefSeq"/>
            <person name="Tenea G.N."/>
            <person name="Cifuentes V."/>
            <person name="Reyes P."/>
            <person name="Cevallos-Vallejos M."/>
        </authorList>
    </citation>
    <scope>NUCLEOTIDE SEQUENCE [LARGE SCALE GENOMIC DNA]</scope>
</reference>
<feature type="signal peptide" evidence="13">
    <location>
        <begin position="1"/>
        <end position="24"/>
    </location>
</feature>
<dbReference type="GO" id="GO:0016020">
    <property type="term" value="C:membrane"/>
    <property type="evidence" value="ECO:0007669"/>
    <property type="project" value="UniProtKB-SubCell"/>
</dbReference>
<keyword evidence="7" id="KW-0547">Nucleotide-binding</keyword>
<dbReference type="FunFam" id="3.80.10.10:FF:000275">
    <property type="entry name" value="Leucine-rich repeat receptor-like protein kinase"/>
    <property type="match status" value="1"/>
</dbReference>
<feature type="domain" description="Protein kinase" evidence="14">
    <location>
        <begin position="310"/>
        <end position="577"/>
    </location>
</feature>
<dbReference type="PANTHER" id="PTHR48056">
    <property type="entry name" value="LRR RECEPTOR-LIKE SERINE/THREONINE-PROTEIN KINASE-RELATED"/>
    <property type="match status" value="1"/>
</dbReference>
<dbReference type="GeneID" id="113735003"/>
<keyword evidence="9 12" id="KW-1133">Transmembrane helix</keyword>
<dbReference type="InterPro" id="IPR013210">
    <property type="entry name" value="LRR_N_plant-typ"/>
</dbReference>
<evidence type="ECO:0000256" key="4">
    <source>
        <dbReference type="ARBA" id="ARBA00022692"/>
    </source>
</evidence>
<evidence type="ECO:0000256" key="7">
    <source>
        <dbReference type="ARBA" id="ARBA00022741"/>
    </source>
</evidence>
<keyword evidence="4 12" id="KW-0812">Transmembrane</keyword>
<dbReference type="OrthoDB" id="2151624at2759"/>
<evidence type="ECO:0000256" key="12">
    <source>
        <dbReference type="SAM" id="Phobius"/>
    </source>
</evidence>